<proteinExistence type="inferred from homology"/>
<dbReference type="AlphaFoldDB" id="A0A0F6AH38"/>
<feature type="chain" id="PRO_5002499405" description="TonB-denpendent receptor" evidence="13">
    <location>
        <begin position="23"/>
        <end position="726"/>
    </location>
</feature>
<accession>A0A0F6AH38</accession>
<dbReference type="PROSITE" id="PS52016">
    <property type="entry name" value="TONB_DEPENDENT_REC_3"/>
    <property type="match status" value="1"/>
</dbReference>
<dbReference type="PATRIC" id="fig|1129367.4.peg.497"/>
<keyword evidence="5 11" id="KW-0812">Transmembrane</keyword>
<keyword evidence="3 11" id="KW-1134">Transmembrane beta strand</keyword>
<keyword evidence="2 11" id="KW-0813">Transport</keyword>
<comment type="similarity">
    <text evidence="11 12">Belongs to the TonB-dependent receptor family.</text>
</comment>
<gene>
    <name evidence="16" type="ORF">N479_25990</name>
</gene>
<dbReference type="RefSeq" id="WP_046354368.1">
    <property type="nucleotide sequence ID" value="NZ_AUXW01000054.1"/>
</dbReference>
<keyword evidence="4" id="KW-0410">Iron transport</keyword>
<dbReference type="Pfam" id="PF07715">
    <property type="entry name" value="Plug"/>
    <property type="match status" value="1"/>
</dbReference>
<dbReference type="GO" id="GO:0006826">
    <property type="term" value="P:iron ion transport"/>
    <property type="evidence" value="ECO:0007669"/>
    <property type="project" value="UniProtKB-KW"/>
</dbReference>
<evidence type="ECO:0000256" key="8">
    <source>
        <dbReference type="ARBA" id="ARBA00023077"/>
    </source>
</evidence>
<protein>
    <recommendedName>
        <fullName evidence="18">TonB-denpendent receptor</fullName>
    </recommendedName>
</protein>
<name>A0A0F6AH38_9GAMM</name>
<dbReference type="InterPro" id="IPR039426">
    <property type="entry name" value="TonB-dep_rcpt-like"/>
</dbReference>
<evidence type="ECO:0000256" key="13">
    <source>
        <dbReference type="SAM" id="SignalP"/>
    </source>
</evidence>
<evidence type="ECO:0000313" key="16">
    <source>
        <dbReference type="EMBL" id="KKE85463.1"/>
    </source>
</evidence>
<dbReference type="SUPFAM" id="SSF56935">
    <property type="entry name" value="Porins"/>
    <property type="match status" value="1"/>
</dbReference>
<keyword evidence="8 12" id="KW-0798">TonB box</keyword>
<evidence type="ECO:0000256" key="7">
    <source>
        <dbReference type="ARBA" id="ARBA00023065"/>
    </source>
</evidence>
<dbReference type="InterPro" id="IPR036942">
    <property type="entry name" value="Beta-barrel_TonB_sf"/>
</dbReference>
<dbReference type="Pfam" id="PF00593">
    <property type="entry name" value="TonB_dep_Rec_b-barrel"/>
    <property type="match status" value="1"/>
</dbReference>
<feature type="signal peptide" evidence="13">
    <location>
        <begin position="1"/>
        <end position="22"/>
    </location>
</feature>
<keyword evidence="7" id="KW-0406">Ion transport</keyword>
<dbReference type="PANTHER" id="PTHR32552">
    <property type="entry name" value="FERRICHROME IRON RECEPTOR-RELATED"/>
    <property type="match status" value="1"/>
</dbReference>
<keyword evidence="13" id="KW-0732">Signal</keyword>
<evidence type="ECO:0008006" key="18">
    <source>
        <dbReference type="Google" id="ProtNLM"/>
    </source>
</evidence>
<dbReference type="Gene3D" id="2.40.170.20">
    <property type="entry name" value="TonB-dependent receptor, beta-barrel domain"/>
    <property type="match status" value="1"/>
</dbReference>
<comment type="subcellular location">
    <subcellularLocation>
        <location evidence="1 11">Cell outer membrane</location>
        <topology evidence="1 11">Multi-pass membrane protein</topology>
    </subcellularLocation>
</comment>
<organism evidence="16 17">
    <name type="scientific">Pseudoalteromonas luteoviolacea S4054</name>
    <dbReference type="NCBI Taxonomy" id="1129367"/>
    <lineage>
        <taxon>Bacteria</taxon>
        <taxon>Pseudomonadati</taxon>
        <taxon>Pseudomonadota</taxon>
        <taxon>Gammaproteobacteria</taxon>
        <taxon>Alteromonadales</taxon>
        <taxon>Pseudoalteromonadaceae</taxon>
        <taxon>Pseudoalteromonas</taxon>
    </lineage>
</organism>
<dbReference type="InterPro" id="IPR000531">
    <property type="entry name" value="Beta-barrel_TonB"/>
</dbReference>
<evidence type="ECO:0000256" key="1">
    <source>
        <dbReference type="ARBA" id="ARBA00004571"/>
    </source>
</evidence>
<feature type="domain" description="TonB-dependent receptor-like beta-barrel" evidence="14">
    <location>
        <begin position="256"/>
        <end position="680"/>
    </location>
</feature>
<dbReference type="GO" id="GO:0009279">
    <property type="term" value="C:cell outer membrane"/>
    <property type="evidence" value="ECO:0007669"/>
    <property type="project" value="UniProtKB-SubCell"/>
</dbReference>
<keyword evidence="6" id="KW-0408">Iron</keyword>
<keyword evidence="9 11" id="KW-0472">Membrane</keyword>
<evidence type="ECO:0000256" key="11">
    <source>
        <dbReference type="PROSITE-ProRule" id="PRU01360"/>
    </source>
</evidence>
<evidence type="ECO:0000256" key="9">
    <source>
        <dbReference type="ARBA" id="ARBA00023136"/>
    </source>
</evidence>
<evidence type="ECO:0000313" key="17">
    <source>
        <dbReference type="Proteomes" id="UP000033434"/>
    </source>
</evidence>
<dbReference type="EMBL" id="AUXW01000054">
    <property type="protein sequence ID" value="KKE85463.1"/>
    <property type="molecule type" value="Genomic_DNA"/>
</dbReference>
<dbReference type="Proteomes" id="UP000033434">
    <property type="component" value="Unassembled WGS sequence"/>
</dbReference>
<evidence type="ECO:0000259" key="15">
    <source>
        <dbReference type="Pfam" id="PF07715"/>
    </source>
</evidence>
<dbReference type="PANTHER" id="PTHR32552:SF81">
    <property type="entry name" value="TONB-DEPENDENT OUTER MEMBRANE RECEPTOR"/>
    <property type="match status" value="1"/>
</dbReference>
<evidence type="ECO:0000259" key="14">
    <source>
        <dbReference type="Pfam" id="PF00593"/>
    </source>
</evidence>
<evidence type="ECO:0000256" key="4">
    <source>
        <dbReference type="ARBA" id="ARBA00022496"/>
    </source>
</evidence>
<evidence type="ECO:0000256" key="6">
    <source>
        <dbReference type="ARBA" id="ARBA00023004"/>
    </source>
</evidence>
<evidence type="ECO:0000256" key="2">
    <source>
        <dbReference type="ARBA" id="ARBA00022448"/>
    </source>
</evidence>
<keyword evidence="10 11" id="KW-0998">Cell outer membrane</keyword>
<evidence type="ECO:0000256" key="10">
    <source>
        <dbReference type="ARBA" id="ARBA00023237"/>
    </source>
</evidence>
<evidence type="ECO:0000256" key="5">
    <source>
        <dbReference type="ARBA" id="ARBA00022692"/>
    </source>
</evidence>
<reference evidence="16 17" key="1">
    <citation type="journal article" date="2015" name="BMC Genomics">
        <title>Genome mining reveals unlocked bioactive potential of marine Gram-negative bacteria.</title>
        <authorList>
            <person name="Machado H."/>
            <person name="Sonnenschein E.C."/>
            <person name="Melchiorsen J."/>
            <person name="Gram L."/>
        </authorList>
    </citation>
    <scope>NUCLEOTIDE SEQUENCE [LARGE SCALE GENOMIC DNA]</scope>
    <source>
        <strain evidence="16 17">S4054</strain>
    </source>
</reference>
<dbReference type="InterPro" id="IPR012910">
    <property type="entry name" value="Plug_dom"/>
</dbReference>
<feature type="domain" description="TonB-dependent receptor plug" evidence="15">
    <location>
        <begin position="47"/>
        <end position="153"/>
    </location>
</feature>
<comment type="caution">
    <text evidence="16">The sequence shown here is derived from an EMBL/GenBank/DDBJ whole genome shotgun (WGS) entry which is preliminary data.</text>
</comment>
<sequence>MKNAFKLSAVCLALSFTGYALADDNIKESKDDIEVIVVKSEFRPLPLMETANSVSVITTSKIEARSANFLSDMLATTPNLNYSAGASRGKFFQIRGIGELAEFQQVLRPSVGILIDGIDYSSLGGAATLFDVERVEILRGPQGTLFGANALAGMINVTTQQASEDFDAKLSGRFSDIDGNRGAIDTKEYGVVVNGALTESVNVRVAMQSNKSDGYIENHYLGKDDTNGIDEFTIRSKFSIDVNEDLNLNVNLVHLDFDNGYDAFTLDNVRDTVSDEPGTDDLESLGISLIADYKVADTLNLKTIVSSADSDSAYGFDLDWRSQSFCDNYPGTPSNCAFFGTRLFDRETQTHTFDTRLLSQSDSDSLSWVAGVYAKDEQQDLALKDRFFGMPVEFSRQFTSKNIALYGDISAPLTDSVNIQLGLRTERYTSDYSDSNDIVNDSSESLFGGHLSLDTQLSDEHFAYIRIAKGYKTGGVNVSTRDEIPLTYDTETLWNYEFGLKSVFSPQLHAQISVFYQDRKDAQVEQSFADCSGNSTCTGFTSYLINAAKANSYGIEAELFYRHSERLRFNASLGLMDSKFDEFYSYSHADSLRIARETGEYVVTDLSGKELSHAPSYQFTVSTSYDLTESVTLWLSLEAKDSFELGDNHDEVTQAYELLNAKVTWVPTDNLTLALFSKNLTNEDYIVRGFGTWDNDPRHGGEFDSYGPYYQFGNPREIGVEVSYRL</sequence>
<evidence type="ECO:0000256" key="3">
    <source>
        <dbReference type="ARBA" id="ARBA00022452"/>
    </source>
</evidence>
<evidence type="ECO:0000256" key="12">
    <source>
        <dbReference type="RuleBase" id="RU003357"/>
    </source>
</evidence>